<comment type="similarity">
    <text evidence="1">Belongs to the TFIIB family.</text>
</comment>
<dbReference type="SMART" id="SM00385">
    <property type="entry name" value="CYCLIN"/>
    <property type="match status" value="2"/>
</dbReference>
<dbReference type="InterPro" id="IPR013137">
    <property type="entry name" value="Znf_TFIIB"/>
</dbReference>
<dbReference type="PRINTS" id="PR00685">
    <property type="entry name" value="TIFACTORIIB"/>
</dbReference>
<dbReference type="AlphaFoldDB" id="A0A7C4D1R5"/>
<comment type="caution">
    <text evidence="8">The sequence shown here is derived from an EMBL/GenBank/DDBJ whole genome shotgun (WGS) entry which is preliminary data.</text>
</comment>
<dbReference type="CDD" id="cd20550">
    <property type="entry name" value="CYCLIN_TFIIB_archaea_like_rpt2"/>
    <property type="match status" value="1"/>
</dbReference>
<reference evidence="8" key="1">
    <citation type="journal article" date="2020" name="mSystems">
        <title>Genome- and Community-Level Interaction Insights into Carbon Utilization and Element Cycling Functions of Hydrothermarchaeota in Hydrothermal Sediment.</title>
        <authorList>
            <person name="Zhou Z."/>
            <person name="Liu Y."/>
            <person name="Xu W."/>
            <person name="Pan J."/>
            <person name="Luo Z.H."/>
            <person name="Li M."/>
        </authorList>
    </citation>
    <scope>NUCLEOTIDE SEQUENCE [LARGE SCALE GENOMIC DNA]</scope>
    <source>
        <strain evidence="8">SpSt-658</strain>
    </source>
</reference>
<name>A0A7C4D1R5_9CREN</name>
<evidence type="ECO:0000313" key="8">
    <source>
        <dbReference type="EMBL" id="HGM07242.1"/>
    </source>
</evidence>
<dbReference type="SUPFAM" id="SSF57783">
    <property type="entry name" value="Zinc beta-ribbon"/>
    <property type="match status" value="1"/>
</dbReference>
<keyword evidence="5" id="KW-0804">Transcription</keyword>
<dbReference type="Pfam" id="PF08271">
    <property type="entry name" value="Zn_Ribbon_TF"/>
    <property type="match status" value="1"/>
</dbReference>
<sequence>MSQLCNNIIRDYERGTLICEDTGEIIDEDSIDQSPEWRAFTHDEWRRRAHAGFISQAVHDVGLTTDIDTKEINSTIYSYRKTAQMLKLRYLNKKIRVNRHERKIVEALTNLNHICALLEIPEQVKETAAIILKKIFYSIQPKRDDIKTLAVVSLVIASRKHRLPLRAKQLLQEFNIDEDKYWKLLSEVYMKTEVNGFKSYSDPRIFVPSIISNLKLSQKVHMLASKIIEMLKSHGLTEGKDPAGIAAATVYISSIVLDEKKTQKEVAKAANVTEVTIRNRYRDIMDKIVITVYV</sequence>
<dbReference type="InterPro" id="IPR036915">
    <property type="entry name" value="Cyclin-like_sf"/>
</dbReference>
<dbReference type="GO" id="GO:0017025">
    <property type="term" value="F:TBP-class protein binding"/>
    <property type="evidence" value="ECO:0007669"/>
    <property type="project" value="InterPro"/>
</dbReference>
<dbReference type="Pfam" id="PF00382">
    <property type="entry name" value="TFIIB"/>
    <property type="match status" value="1"/>
</dbReference>
<dbReference type="Gene3D" id="1.10.472.170">
    <property type="match status" value="1"/>
</dbReference>
<dbReference type="InterPro" id="IPR013763">
    <property type="entry name" value="Cyclin-like_dom"/>
</dbReference>
<feature type="domain" description="Cyclin-like" evidence="7">
    <location>
        <begin position="109"/>
        <end position="190"/>
    </location>
</feature>
<dbReference type="FunFam" id="1.10.472.10:FF:000023">
    <property type="entry name" value="Transcription initiation factor IIB"/>
    <property type="match status" value="1"/>
</dbReference>
<evidence type="ECO:0000256" key="6">
    <source>
        <dbReference type="ARBA" id="ARBA00053882"/>
    </source>
</evidence>
<comment type="function">
    <text evidence="6">Stabilizes TBP binding to an archaeal box-A promoter. Also responsible for recruiting RNA polymerase II to the pre-initiation complex (DNA-TBP-TFIIB).</text>
</comment>
<accession>A0A7C4D1R5</accession>
<proteinExistence type="inferred from homology"/>
<protein>
    <recommendedName>
        <fullName evidence="2">Transcription initiation factor IIB</fullName>
    </recommendedName>
</protein>
<dbReference type="InterPro" id="IPR000812">
    <property type="entry name" value="TFIIB"/>
</dbReference>
<dbReference type="SUPFAM" id="SSF47954">
    <property type="entry name" value="Cyclin-like"/>
    <property type="match status" value="2"/>
</dbReference>
<evidence type="ECO:0000256" key="5">
    <source>
        <dbReference type="ARBA" id="ARBA00023163"/>
    </source>
</evidence>
<dbReference type="EMBL" id="DTCA01000075">
    <property type="protein sequence ID" value="HGM07242.1"/>
    <property type="molecule type" value="Genomic_DNA"/>
</dbReference>
<feature type="domain" description="Cyclin-like" evidence="7">
    <location>
        <begin position="205"/>
        <end position="286"/>
    </location>
</feature>
<dbReference type="PANTHER" id="PTHR11618">
    <property type="entry name" value="TRANSCRIPTION INITIATION FACTOR IIB-RELATED"/>
    <property type="match status" value="1"/>
</dbReference>
<keyword evidence="3" id="KW-0677">Repeat</keyword>
<dbReference type="InterPro" id="IPR013150">
    <property type="entry name" value="TFIIB_cyclin"/>
</dbReference>
<gene>
    <name evidence="8" type="ORF">ENU31_02370</name>
</gene>
<dbReference type="PANTHER" id="PTHR11618:SF13">
    <property type="entry name" value="TRANSCRIPTION INITIATION FACTOR IIB"/>
    <property type="match status" value="1"/>
</dbReference>
<evidence type="ECO:0000259" key="7">
    <source>
        <dbReference type="SMART" id="SM00385"/>
    </source>
</evidence>
<dbReference type="GO" id="GO:0070897">
    <property type="term" value="P:transcription preinitiation complex assembly"/>
    <property type="evidence" value="ECO:0007669"/>
    <property type="project" value="InterPro"/>
</dbReference>
<dbReference type="CDD" id="cd00043">
    <property type="entry name" value="CYCLIN_SF"/>
    <property type="match status" value="1"/>
</dbReference>
<evidence type="ECO:0000256" key="4">
    <source>
        <dbReference type="ARBA" id="ARBA00023015"/>
    </source>
</evidence>
<evidence type="ECO:0000256" key="3">
    <source>
        <dbReference type="ARBA" id="ARBA00022737"/>
    </source>
</evidence>
<dbReference type="Gene3D" id="1.10.472.10">
    <property type="entry name" value="Cyclin-like"/>
    <property type="match status" value="1"/>
</dbReference>
<evidence type="ECO:0000256" key="1">
    <source>
        <dbReference type="ARBA" id="ARBA00010857"/>
    </source>
</evidence>
<dbReference type="GO" id="GO:0097550">
    <property type="term" value="C:transcription preinitiation complex"/>
    <property type="evidence" value="ECO:0007669"/>
    <property type="project" value="TreeGrafter"/>
</dbReference>
<evidence type="ECO:0000256" key="2">
    <source>
        <dbReference type="ARBA" id="ARBA00013932"/>
    </source>
</evidence>
<keyword evidence="4" id="KW-0805">Transcription regulation</keyword>
<organism evidence="8">
    <name type="scientific">Ignisphaera aggregans</name>
    <dbReference type="NCBI Taxonomy" id="334771"/>
    <lineage>
        <taxon>Archaea</taxon>
        <taxon>Thermoproteota</taxon>
        <taxon>Thermoprotei</taxon>
        <taxon>Desulfurococcales</taxon>
        <taxon>Desulfurococcaceae</taxon>
        <taxon>Ignisphaera</taxon>
    </lineage>
</organism>